<gene>
    <name evidence="8 10" type="primary">atpC</name>
    <name evidence="10" type="ORF">HLA87_00285</name>
</gene>
<evidence type="ECO:0000256" key="8">
    <source>
        <dbReference type="HAMAP-Rule" id="MF_00530"/>
    </source>
</evidence>
<dbReference type="Pfam" id="PF02823">
    <property type="entry name" value="ATP-synt_DE_N"/>
    <property type="match status" value="1"/>
</dbReference>
<keyword evidence="5 8" id="KW-0472">Membrane</keyword>
<proteinExistence type="inferred from homology"/>
<dbReference type="InterPro" id="IPR001469">
    <property type="entry name" value="ATP_synth_F1_dsu/esu"/>
</dbReference>
<dbReference type="Proteomes" id="UP000500686">
    <property type="component" value="Chromosome"/>
</dbReference>
<keyword evidence="8" id="KW-0375">Hydrogen ion transport</keyword>
<evidence type="ECO:0000256" key="1">
    <source>
        <dbReference type="ARBA" id="ARBA00004184"/>
    </source>
</evidence>
<evidence type="ECO:0000256" key="4">
    <source>
        <dbReference type="ARBA" id="ARBA00023065"/>
    </source>
</evidence>
<organism evidence="10 11">
    <name type="scientific">Mycoplasma miroungigenitalium</name>
    <dbReference type="NCBI Taxonomy" id="754515"/>
    <lineage>
        <taxon>Bacteria</taxon>
        <taxon>Bacillati</taxon>
        <taxon>Mycoplasmatota</taxon>
        <taxon>Mollicutes</taxon>
        <taxon>Mycoplasmataceae</taxon>
        <taxon>Mycoplasma</taxon>
    </lineage>
</organism>
<dbReference type="InterPro" id="IPR020546">
    <property type="entry name" value="ATP_synth_F1_dsu/esu_N"/>
</dbReference>
<dbReference type="PANTHER" id="PTHR13822">
    <property type="entry name" value="ATP SYNTHASE DELTA/EPSILON CHAIN"/>
    <property type="match status" value="1"/>
</dbReference>
<comment type="similarity">
    <text evidence="2 8 9">Belongs to the ATPase epsilon chain family.</text>
</comment>
<dbReference type="KEGG" id="mmir:HLA87_00285"/>
<evidence type="ECO:0000313" key="10">
    <source>
        <dbReference type="EMBL" id="QJR43251.1"/>
    </source>
</evidence>
<dbReference type="HAMAP" id="MF_00530">
    <property type="entry name" value="ATP_synth_epsil_bac"/>
    <property type="match status" value="1"/>
</dbReference>
<keyword evidence="4 8" id="KW-0406">Ion transport</keyword>
<comment type="function">
    <text evidence="8">Produces ATP from ADP in the presence of a proton gradient across the membrane.</text>
</comment>
<dbReference type="Pfam" id="PF00401">
    <property type="entry name" value="ATP-synt_DE"/>
    <property type="match status" value="1"/>
</dbReference>
<dbReference type="EMBL" id="CP053096">
    <property type="protein sequence ID" value="QJR43251.1"/>
    <property type="molecule type" value="Genomic_DNA"/>
</dbReference>
<comment type="subunit">
    <text evidence="8 9">F-type ATPases have 2 components, CF(1) - the catalytic core - and CF(0) - the membrane proton channel. CF(1) has five subunits: alpha(3), beta(3), gamma(1), delta(1), epsilon(1). CF(0) has three main subunits: a, b and c.</text>
</comment>
<dbReference type="GO" id="GO:0005886">
    <property type="term" value="C:plasma membrane"/>
    <property type="evidence" value="ECO:0007669"/>
    <property type="project" value="UniProtKB-SubCell"/>
</dbReference>
<reference evidence="10 11" key="1">
    <citation type="submission" date="2020-05" db="EMBL/GenBank/DDBJ databases">
        <title>Novel Mycoplasma species detected in Mirounga angustirostris (northern elephant seal) from the USA.</title>
        <authorList>
            <person name="Volokhov D.V."/>
        </authorList>
    </citation>
    <scope>NUCLEOTIDE SEQUENCE [LARGE SCALE GENOMIC DNA]</scope>
    <source>
        <strain evidence="10 11">Mirounga ES2806-GEN</strain>
    </source>
</reference>
<dbReference type="Gene3D" id="2.60.15.10">
    <property type="entry name" value="F0F1 ATP synthase delta/epsilon subunit, N-terminal"/>
    <property type="match status" value="1"/>
</dbReference>
<dbReference type="GO" id="GO:0045259">
    <property type="term" value="C:proton-transporting ATP synthase complex"/>
    <property type="evidence" value="ECO:0007669"/>
    <property type="project" value="UniProtKB-KW"/>
</dbReference>
<dbReference type="AlphaFoldDB" id="A0A6M4JEZ3"/>
<dbReference type="NCBIfam" id="TIGR01216">
    <property type="entry name" value="ATP_synt_epsi"/>
    <property type="match status" value="1"/>
</dbReference>
<dbReference type="GO" id="GO:0005524">
    <property type="term" value="F:ATP binding"/>
    <property type="evidence" value="ECO:0007669"/>
    <property type="project" value="UniProtKB-UniRule"/>
</dbReference>
<evidence type="ECO:0000256" key="3">
    <source>
        <dbReference type="ARBA" id="ARBA00022448"/>
    </source>
</evidence>
<name>A0A6M4JEZ3_9MOLU</name>
<comment type="subcellular location">
    <subcellularLocation>
        <location evidence="8">Cell membrane</location>
        <topology evidence="8">Peripheral membrane protein</topology>
    </subcellularLocation>
    <subcellularLocation>
        <location evidence="1">Endomembrane system</location>
        <topology evidence="1">Peripheral membrane protein</topology>
    </subcellularLocation>
</comment>
<dbReference type="SUPFAM" id="SSF51344">
    <property type="entry name" value="Epsilon subunit of F1F0-ATP synthase N-terminal domain"/>
    <property type="match status" value="1"/>
</dbReference>
<evidence type="ECO:0000256" key="7">
    <source>
        <dbReference type="ARBA" id="ARBA00023310"/>
    </source>
</evidence>
<evidence type="ECO:0000256" key="2">
    <source>
        <dbReference type="ARBA" id="ARBA00005712"/>
    </source>
</evidence>
<evidence type="ECO:0000256" key="5">
    <source>
        <dbReference type="ARBA" id="ARBA00023136"/>
    </source>
</evidence>
<dbReference type="GO" id="GO:0012505">
    <property type="term" value="C:endomembrane system"/>
    <property type="evidence" value="ECO:0007669"/>
    <property type="project" value="UniProtKB-SubCell"/>
</dbReference>
<protein>
    <recommendedName>
        <fullName evidence="8">ATP synthase epsilon chain</fullName>
    </recommendedName>
    <alternativeName>
        <fullName evidence="8">ATP synthase F1 sector epsilon subunit</fullName>
    </alternativeName>
    <alternativeName>
        <fullName evidence="8">F-ATPase epsilon subunit</fullName>
    </alternativeName>
</protein>
<dbReference type="PANTHER" id="PTHR13822:SF10">
    <property type="entry name" value="ATP SYNTHASE EPSILON CHAIN, CHLOROPLASTIC"/>
    <property type="match status" value="1"/>
</dbReference>
<keyword evidence="8" id="KW-1003">Cell membrane</keyword>
<evidence type="ECO:0000313" key="11">
    <source>
        <dbReference type="Proteomes" id="UP000500686"/>
    </source>
</evidence>
<dbReference type="InterPro" id="IPR020547">
    <property type="entry name" value="ATP_synth_F1_esu_C"/>
</dbReference>
<dbReference type="InterPro" id="IPR036771">
    <property type="entry name" value="ATPsynth_dsu/esu_N"/>
</dbReference>
<evidence type="ECO:0000256" key="6">
    <source>
        <dbReference type="ARBA" id="ARBA00023196"/>
    </source>
</evidence>
<accession>A0A6M4JEZ3</accession>
<evidence type="ECO:0000256" key="9">
    <source>
        <dbReference type="RuleBase" id="RU003656"/>
    </source>
</evidence>
<keyword evidence="11" id="KW-1185">Reference proteome</keyword>
<keyword evidence="6 8" id="KW-0139">CF(1)</keyword>
<keyword evidence="3 8" id="KW-0813">Transport</keyword>
<dbReference type="GO" id="GO:0046933">
    <property type="term" value="F:proton-transporting ATP synthase activity, rotational mechanism"/>
    <property type="evidence" value="ECO:0007669"/>
    <property type="project" value="UniProtKB-UniRule"/>
</dbReference>
<dbReference type="RefSeq" id="WP_171110797.1">
    <property type="nucleotide sequence ID" value="NZ_CP053096.1"/>
</dbReference>
<sequence length="146" mass="16245">MNQTTEKNNSNQVVRLSISTLEGIFYEGDVRSVNLSTVTGGAIMLQPNRTPFISNIAVGKLSINEPNDPDYKLCVIGGGVVFADSKRIKIITDDIIDSKDIDINRAKRDREEALAHLKETDKDDKAKFELQLRKAIARINISNSKK</sequence>
<keyword evidence="7 8" id="KW-0066">ATP synthesis</keyword>